<dbReference type="EMBL" id="JACEIK010002651">
    <property type="protein sequence ID" value="MCD9638229.1"/>
    <property type="molecule type" value="Genomic_DNA"/>
</dbReference>
<name>A0ABS8UW55_DATST</name>
<sequence>MVHRLFIVLAQEPKRTRLLPTVLDLRPGILPLSNQNQHHCIALEQLSGRRPATSVHRCRFILHTWSSLTTLRGWGLYPIHATNLFVVGLAKLIFVAPKVSKATFQSIVTPHPDIGSVLEVLDEIKTSFKDLQPIYLPFLQDIPLDNGISWEPTWKSTPLFDPFVRSFNLKFDDKVDEVASKYAKYHNIFVNLNHELAAFIWNIEKIHSLPDG</sequence>
<accession>A0ABS8UW55</accession>
<organism evidence="1 2">
    <name type="scientific">Datura stramonium</name>
    <name type="common">Jimsonweed</name>
    <name type="synonym">Common thornapple</name>
    <dbReference type="NCBI Taxonomy" id="4076"/>
    <lineage>
        <taxon>Eukaryota</taxon>
        <taxon>Viridiplantae</taxon>
        <taxon>Streptophyta</taxon>
        <taxon>Embryophyta</taxon>
        <taxon>Tracheophyta</taxon>
        <taxon>Spermatophyta</taxon>
        <taxon>Magnoliopsida</taxon>
        <taxon>eudicotyledons</taxon>
        <taxon>Gunneridae</taxon>
        <taxon>Pentapetalae</taxon>
        <taxon>asterids</taxon>
        <taxon>lamiids</taxon>
        <taxon>Solanales</taxon>
        <taxon>Solanaceae</taxon>
        <taxon>Solanoideae</taxon>
        <taxon>Datureae</taxon>
        <taxon>Datura</taxon>
    </lineage>
</organism>
<keyword evidence="2" id="KW-1185">Reference proteome</keyword>
<reference evidence="1 2" key="1">
    <citation type="journal article" date="2021" name="BMC Genomics">
        <title>Datura genome reveals duplications of psychoactive alkaloid biosynthetic genes and high mutation rate following tissue culture.</title>
        <authorList>
            <person name="Rajewski A."/>
            <person name="Carter-House D."/>
            <person name="Stajich J."/>
            <person name="Litt A."/>
        </authorList>
    </citation>
    <scope>NUCLEOTIDE SEQUENCE [LARGE SCALE GENOMIC DNA]</scope>
    <source>
        <strain evidence="1">AR-01</strain>
    </source>
</reference>
<protein>
    <submittedName>
        <fullName evidence="1">Uncharacterized protein</fullName>
    </submittedName>
</protein>
<evidence type="ECO:0000313" key="1">
    <source>
        <dbReference type="EMBL" id="MCD9638229.1"/>
    </source>
</evidence>
<dbReference type="Proteomes" id="UP000823775">
    <property type="component" value="Unassembled WGS sequence"/>
</dbReference>
<comment type="caution">
    <text evidence="1">The sequence shown here is derived from an EMBL/GenBank/DDBJ whole genome shotgun (WGS) entry which is preliminary data.</text>
</comment>
<proteinExistence type="predicted"/>
<gene>
    <name evidence="1" type="ORF">HAX54_022076</name>
</gene>
<evidence type="ECO:0000313" key="2">
    <source>
        <dbReference type="Proteomes" id="UP000823775"/>
    </source>
</evidence>